<evidence type="ECO:0000256" key="3">
    <source>
        <dbReference type="PROSITE-ProRule" id="PRU00335"/>
    </source>
</evidence>
<dbReference type="InterPro" id="IPR009057">
    <property type="entry name" value="Homeodomain-like_sf"/>
</dbReference>
<sequence length="218" mass="25533">MPMVKKTLKQRIVDASVVLFQQDGYHNVTVERIVEYIGASKGGFYHNFKSKDELLYEVHDVFISYVIKQSQEAYDKYDTPIQRLCAMLQTLTQVFDVYQSHITVFYEESRSLSEEYSAIIHKKRDQYRDILQKVIEEGQQTKDFRAELPCTIVTMAIVGMINWTYMWFKQTGPLTMEEITEVFTDMILRAIVTDQAMEEATQFMVKMKPEEQAGFINV</sequence>
<dbReference type="PROSITE" id="PS50977">
    <property type="entry name" value="HTH_TETR_2"/>
    <property type="match status" value="1"/>
</dbReference>
<dbReference type="Proteomes" id="UP000237319">
    <property type="component" value="Unassembled WGS sequence"/>
</dbReference>
<keyword evidence="2 3" id="KW-0238">DNA-binding</keyword>
<evidence type="ECO:0000313" key="6">
    <source>
        <dbReference type="Proteomes" id="UP000237319"/>
    </source>
</evidence>
<dbReference type="GO" id="GO:0003677">
    <property type="term" value="F:DNA binding"/>
    <property type="evidence" value="ECO:0007669"/>
    <property type="project" value="UniProtKB-UniRule"/>
</dbReference>
<dbReference type="EMBL" id="PGLV01000001">
    <property type="protein sequence ID" value="POZ58234.1"/>
    <property type="molecule type" value="Genomic_DNA"/>
</dbReference>
<evidence type="ECO:0000256" key="2">
    <source>
        <dbReference type="ARBA" id="ARBA00023125"/>
    </source>
</evidence>
<dbReference type="PANTHER" id="PTHR43479">
    <property type="entry name" value="ACREF/ENVCD OPERON REPRESSOR-RELATED"/>
    <property type="match status" value="1"/>
</dbReference>
<gene>
    <name evidence="5" type="primary">kstR2_2</name>
    <name evidence="5" type="ORF">LYSIN_03018</name>
</gene>
<dbReference type="Pfam" id="PF17932">
    <property type="entry name" value="TetR_C_24"/>
    <property type="match status" value="1"/>
</dbReference>
<dbReference type="InterPro" id="IPR041490">
    <property type="entry name" value="KstR2_TetR_C"/>
</dbReference>
<dbReference type="Gene3D" id="1.10.10.60">
    <property type="entry name" value="Homeodomain-like"/>
    <property type="match status" value="1"/>
</dbReference>
<dbReference type="AlphaFoldDB" id="A0A2S5D575"/>
<dbReference type="PANTHER" id="PTHR43479:SF11">
    <property type="entry name" value="ACREF_ENVCD OPERON REPRESSOR-RELATED"/>
    <property type="match status" value="1"/>
</dbReference>
<keyword evidence="6" id="KW-1185">Reference proteome</keyword>
<dbReference type="PRINTS" id="PR00455">
    <property type="entry name" value="HTHTETR"/>
</dbReference>
<proteinExistence type="predicted"/>
<dbReference type="InterPro" id="IPR036271">
    <property type="entry name" value="Tet_transcr_reg_TetR-rel_C_sf"/>
</dbReference>
<comment type="caution">
    <text evidence="5">The sequence shown here is derived from an EMBL/GenBank/DDBJ whole genome shotgun (WGS) entry which is preliminary data.</text>
</comment>
<accession>A0A2S5D575</accession>
<dbReference type="Pfam" id="PF00440">
    <property type="entry name" value="TetR_N"/>
    <property type="match status" value="1"/>
</dbReference>
<dbReference type="SUPFAM" id="SSF46689">
    <property type="entry name" value="Homeodomain-like"/>
    <property type="match status" value="1"/>
</dbReference>
<evidence type="ECO:0000256" key="1">
    <source>
        <dbReference type="ARBA" id="ARBA00022491"/>
    </source>
</evidence>
<dbReference type="InterPro" id="IPR001647">
    <property type="entry name" value="HTH_TetR"/>
</dbReference>
<dbReference type="Gene3D" id="1.10.357.10">
    <property type="entry name" value="Tetracycline Repressor, domain 2"/>
    <property type="match status" value="1"/>
</dbReference>
<keyword evidence="1" id="KW-0678">Repressor</keyword>
<evidence type="ECO:0000313" key="5">
    <source>
        <dbReference type="EMBL" id="POZ58234.1"/>
    </source>
</evidence>
<dbReference type="InterPro" id="IPR050624">
    <property type="entry name" value="HTH-type_Tx_Regulator"/>
</dbReference>
<protein>
    <submittedName>
        <fullName evidence="5">HTH-type transcriptional repressor KstR2</fullName>
    </submittedName>
</protein>
<feature type="domain" description="HTH tetR-type" evidence="4">
    <location>
        <begin position="6"/>
        <end position="66"/>
    </location>
</feature>
<evidence type="ECO:0000259" key="4">
    <source>
        <dbReference type="PROSITE" id="PS50977"/>
    </source>
</evidence>
<name>A0A2S5D575_LYSSH</name>
<feature type="DNA-binding region" description="H-T-H motif" evidence="3">
    <location>
        <begin position="29"/>
        <end position="48"/>
    </location>
</feature>
<organism evidence="5 6">
    <name type="scientific">Lysinibacillus sphaericus</name>
    <name type="common">Bacillus sphaericus</name>
    <dbReference type="NCBI Taxonomy" id="1421"/>
    <lineage>
        <taxon>Bacteria</taxon>
        <taxon>Bacillati</taxon>
        <taxon>Bacillota</taxon>
        <taxon>Bacilli</taxon>
        <taxon>Bacillales</taxon>
        <taxon>Bacillaceae</taxon>
        <taxon>Lysinibacillus</taxon>
    </lineage>
</organism>
<reference evidence="5 6" key="1">
    <citation type="submission" date="2017-11" db="EMBL/GenBank/DDBJ databases">
        <title>Genome sequence of Lysinibacillus sphaericus, a lignin-degrading bacteria isolated from municipal solid waste soil.</title>
        <authorList>
            <person name="Persinoti G.F."/>
            <person name="Paixao D.A."/>
            <person name="Bugg T.D."/>
            <person name="Squina F.M."/>
        </authorList>
    </citation>
    <scope>NUCLEOTIDE SEQUENCE [LARGE SCALE GENOMIC DNA]</scope>
    <source>
        <strain evidence="5 6">A1</strain>
    </source>
</reference>
<dbReference type="SUPFAM" id="SSF48498">
    <property type="entry name" value="Tetracyclin repressor-like, C-terminal domain"/>
    <property type="match status" value="1"/>
</dbReference>